<dbReference type="GO" id="GO:0016485">
    <property type="term" value="P:protein processing"/>
    <property type="evidence" value="ECO:0007669"/>
    <property type="project" value="TreeGrafter"/>
</dbReference>
<evidence type="ECO:0000256" key="2">
    <source>
        <dbReference type="SAM" id="MobiDB-lite"/>
    </source>
</evidence>
<dbReference type="OrthoDB" id="6475849at2759"/>
<keyword evidence="6" id="KW-1185">Reference proteome</keyword>
<evidence type="ECO:0000259" key="4">
    <source>
        <dbReference type="Pfam" id="PF05649"/>
    </source>
</evidence>
<dbReference type="EMBL" id="CAJPEV010002250">
    <property type="protein sequence ID" value="CAG0896274.1"/>
    <property type="molecule type" value="Genomic_DNA"/>
</dbReference>
<dbReference type="PANTHER" id="PTHR11733">
    <property type="entry name" value="ZINC METALLOPROTEASE FAMILY M13 NEPRILYSIN-RELATED"/>
    <property type="match status" value="1"/>
</dbReference>
<dbReference type="EMBL" id="LR901767">
    <property type="protein sequence ID" value="CAD7249357.1"/>
    <property type="molecule type" value="Genomic_DNA"/>
</dbReference>
<organism evidence="5">
    <name type="scientific">Darwinula stevensoni</name>
    <dbReference type="NCBI Taxonomy" id="69355"/>
    <lineage>
        <taxon>Eukaryota</taxon>
        <taxon>Metazoa</taxon>
        <taxon>Ecdysozoa</taxon>
        <taxon>Arthropoda</taxon>
        <taxon>Crustacea</taxon>
        <taxon>Oligostraca</taxon>
        <taxon>Ostracoda</taxon>
        <taxon>Podocopa</taxon>
        <taxon>Podocopida</taxon>
        <taxon>Darwinulocopina</taxon>
        <taxon>Darwinuloidea</taxon>
        <taxon>Darwinulidae</taxon>
        <taxon>Darwinula</taxon>
    </lineage>
</organism>
<dbReference type="AlphaFoldDB" id="A0A7R9A8E8"/>
<feature type="region of interest" description="Disordered" evidence="2">
    <location>
        <begin position="555"/>
        <end position="581"/>
    </location>
</feature>
<protein>
    <recommendedName>
        <fullName evidence="4">Peptidase M13 N-terminal domain-containing protein</fullName>
    </recommendedName>
</protein>
<name>A0A7R9A8E8_9CRUS</name>
<evidence type="ECO:0000313" key="6">
    <source>
        <dbReference type="Proteomes" id="UP000677054"/>
    </source>
</evidence>
<dbReference type="SUPFAM" id="SSF55486">
    <property type="entry name" value="Metalloproteases ('zincins'), catalytic domain"/>
    <property type="match status" value="1"/>
</dbReference>
<reference evidence="5" key="1">
    <citation type="submission" date="2020-11" db="EMBL/GenBank/DDBJ databases">
        <authorList>
            <person name="Tran Van P."/>
        </authorList>
    </citation>
    <scope>NUCLEOTIDE SEQUENCE</scope>
</reference>
<dbReference type="InterPro" id="IPR000718">
    <property type="entry name" value="Peptidase_M13"/>
</dbReference>
<sequence length="726" mass="82582">MRKAAERVEDAEPAWRNYVIPRATLSHQIDGGVGRAMVNGGRRVSVEQLWDLGGNSKWKMRSQLEKLLCLLSACLFVFMAAAITISVLLYLDRQSISSSRLSGMSRHPSRDGFMASLLAVREKRETIDDLENKAEVCTSRDCALAAGNILSSMDTSVDPCEDFYTYACGRWIRENPIPDFLSRWGRFDQMERDVSYDLRGILEEKIKKGEAESIKKMKTFYRACMELPTKDEGESITPLLSDLRLFLGGWPMTMADGEWNPDGFSWLHTVARMRGTLGLGPLVTSYVHADEKNNTNSFFFIDQPWLGVDREVLLHPEYYGAILSGYKDYILDVAQVVSIYEGVNKSREELGPYVDDIIRFETELAMRISSAVKRREPSWMYKPMTLRELQNITDIAVVDGADWENYTNTVLSIAGMKVTKDSTIFAPETEYLKHLLVLLDATDPVIVGDEGNGKNQAHSQTKWVSAYVLHKQLGMAFPYTLTLVDTPGFGDTEGMKRDDELKNQIEQFFSHGGYFGVDQLDGVALERMELLRKGHAAVRQHGGELLTGLMGVKQVGQSTEEERSNANSFSSDDNESEYENAASALPPEISLPSHFMTPNDNHFLTELSEGFKREMVKFQELIKEAHACMHRIDEIALRPNPIEITNYIEMLIRKEFHEEQPGFSQRIKYLEEARRKSEVARAVLESYDPNDMEWDITMFDTDEPNEGELIKKPMRKLFQKLIKLFS</sequence>
<dbReference type="InterPro" id="IPR027417">
    <property type="entry name" value="P-loop_NTPase"/>
</dbReference>
<dbReference type="Gene3D" id="3.40.390.10">
    <property type="entry name" value="Collagenase (Catalytic Domain)"/>
    <property type="match status" value="1"/>
</dbReference>
<evidence type="ECO:0000256" key="1">
    <source>
        <dbReference type="ARBA" id="ARBA00007357"/>
    </source>
</evidence>
<dbReference type="Gene3D" id="3.40.50.300">
    <property type="entry name" value="P-loop containing nucleotide triphosphate hydrolases"/>
    <property type="match status" value="1"/>
</dbReference>
<keyword evidence="3" id="KW-1133">Transmembrane helix</keyword>
<feature type="domain" description="Peptidase M13 N-terminal" evidence="4">
    <location>
        <begin position="159"/>
        <end position="443"/>
    </location>
</feature>
<comment type="similarity">
    <text evidence="1">Belongs to the peptidase M13 family.</text>
</comment>
<dbReference type="InterPro" id="IPR008753">
    <property type="entry name" value="Peptidase_M13_N"/>
</dbReference>
<evidence type="ECO:0000313" key="5">
    <source>
        <dbReference type="EMBL" id="CAD7249357.1"/>
    </source>
</evidence>
<dbReference type="Proteomes" id="UP000677054">
    <property type="component" value="Unassembled WGS sequence"/>
</dbReference>
<evidence type="ECO:0000256" key="3">
    <source>
        <dbReference type="SAM" id="Phobius"/>
    </source>
</evidence>
<dbReference type="GO" id="GO:0005886">
    <property type="term" value="C:plasma membrane"/>
    <property type="evidence" value="ECO:0007669"/>
    <property type="project" value="TreeGrafter"/>
</dbReference>
<proteinExistence type="inferred from homology"/>
<dbReference type="Gene3D" id="1.10.1380.10">
    <property type="entry name" value="Neutral endopeptidase , domain2"/>
    <property type="match status" value="1"/>
</dbReference>
<dbReference type="InterPro" id="IPR042089">
    <property type="entry name" value="Peptidase_M13_dom_2"/>
</dbReference>
<dbReference type="CDD" id="cd00882">
    <property type="entry name" value="Ras_like_GTPase"/>
    <property type="match status" value="1"/>
</dbReference>
<dbReference type="GO" id="GO:0004222">
    <property type="term" value="F:metalloendopeptidase activity"/>
    <property type="evidence" value="ECO:0007669"/>
    <property type="project" value="InterPro"/>
</dbReference>
<dbReference type="InterPro" id="IPR024079">
    <property type="entry name" value="MetalloPept_cat_dom_sf"/>
</dbReference>
<gene>
    <name evidence="5" type="ORF">DSTB1V02_LOCUS9155</name>
</gene>
<feature type="transmembrane region" description="Helical" evidence="3">
    <location>
        <begin position="67"/>
        <end position="91"/>
    </location>
</feature>
<keyword evidence="3" id="KW-0472">Membrane</keyword>
<accession>A0A7R9A8E8</accession>
<dbReference type="PROSITE" id="PS51885">
    <property type="entry name" value="NEPRILYSIN"/>
    <property type="match status" value="1"/>
</dbReference>
<dbReference type="PANTHER" id="PTHR11733:SF237">
    <property type="entry name" value="NEPRILYSIN-LIKE 4"/>
    <property type="match status" value="1"/>
</dbReference>
<keyword evidence="3" id="KW-0812">Transmembrane</keyword>
<dbReference type="Pfam" id="PF05649">
    <property type="entry name" value="Peptidase_M13_N"/>
    <property type="match status" value="1"/>
</dbReference>